<dbReference type="RefSeq" id="WP_023928293.1">
    <property type="nucleotide sequence ID" value="NZ_KI669455.1"/>
</dbReference>
<keyword evidence="1" id="KW-0378">Hydrolase</keyword>
<dbReference type="InterPro" id="IPR057293">
    <property type="entry name" value="RNR_OB2"/>
</dbReference>
<keyword evidence="1" id="KW-0269">Exonuclease</keyword>
<evidence type="ECO:0000313" key="5">
    <source>
        <dbReference type="Proteomes" id="UP000018731"/>
    </source>
</evidence>
<name>V8C5W4_9HELI</name>
<dbReference type="GO" id="GO:0003723">
    <property type="term" value="F:RNA binding"/>
    <property type="evidence" value="ECO:0007669"/>
    <property type="project" value="InterPro"/>
</dbReference>
<evidence type="ECO:0000256" key="2">
    <source>
        <dbReference type="SAM" id="MobiDB-lite"/>
    </source>
</evidence>
<dbReference type="PATRIC" id="fig|1357400.3.peg.2094"/>
<dbReference type="GO" id="GO:0006402">
    <property type="term" value="P:mRNA catabolic process"/>
    <property type="evidence" value="ECO:0007669"/>
    <property type="project" value="TreeGrafter"/>
</dbReference>
<feature type="compositionally biased region" description="Basic and acidic residues" evidence="2">
    <location>
        <begin position="680"/>
        <end position="695"/>
    </location>
</feature>
<dbReference type="HOGENOM" id="CLU_002333_7_3_7"/>
<evidence type="ECO:0000256" key="1">
    <source>
        <dbReference type="ARBA" id="ARBA00022839"/>
    </source>
</evidence>
<dbReference type="SUPFAM" id="SSF50249">
    <property type="entry name" value="Nucleic acid-binding proteins"/>
    <property type="match status" value="1"/>
</dbReference>
<dbReference type="OrthoDB" id="9764149at2"/>
<dbReference type="InterPro" id="IPR001900">
    <property type="entry name" value="RNase_II/R"/>
</dbReference>
<dbReference type="AlphaFoldDB" id="V8C5W4"/>
<feature type="region of interest" description="Disordered" evidence="2">
    <location>
        <begin position="766"/>
        <end position="798"/>
    </location>
</feature>
<accession>V8C5W4</accession>
<dbReference type="InterPro" id="IPR012340">
    <property type="entry name" value="NA-bd_OB-fold"/>
</dbReference>
<feature type="domain" description="RNB" evidence="3">
    <location>
        <begin position="241"/>
        <end position="587"/>
    </location>
</feature>
<dbReference type="InterPro" id="IPR022966">
    <property type="entry name" value="RNase_II/R_CS"/>
</dbReference>
<protein>
    <recommendedName>
        <fullName evidence="3">RNB domain-containing protein</fullName>
    </recommendedName>
</protein>
<dbReference type="InterPro" id="IPR050180">
    <property type="entry name" value="RNR_Ribonuclease"/>
</dbReference>
<dbReference type="STRING" id="1357400.HMPREF2086_01558"/>
<feature type="region of interest" description="Disordered" evidence="2">
    <location>
        <begin position="680"/>
        <end position="702"/>
    </location>
</feature>
<evidence type="ECO:0000259" key="3">
    <source>
        <dbReference type="SMART" id="SM00955"/>
    </source>
</evidence>
<dbReference type="PANTHER" id="PTHR23355:SF9">
    <property type="entry name" value="DIS3-LIKE EXONUCLEASE 2"/>
    <property type="match status" value="1"/>
</dbReference>
<dbReference type="Pfam" id="PF00773">
    <property type="entry name" value="RNB"/>
    <property type="match status" value="1"/>
</dbReference>
<dbReference type="PANTHER" id="PTHR23355">
    <property type="entry name" value="RIBONUCLEASE"/>
    <property type="match status" value="1"/>
</dbReference>
<organism evidence="4 5">
    <name type="scientific">Helicobacter macacae MIT 99-5501</name>
    <dbReference type="NCBI Taxonomy" id="1357400"/>
    <lineage>
        <taxon>Bacteria</taxon>
        <taxon>Pseudomonadati</taxon>
        <taxon>Campylobacterota</taxon>
        <taxon>Epsilonproteobacteria</taxon>
        <taxon>Campylobacterales</taxon>
        <taxon>Helicobacteraceae</taxon>
        <taxon>Helicobacter</taxon>
    </lineage>
</organism>
<reference evidence="4 5" key="1">
    <citation type="journal article" date="2014" name="Genome Announc.">
        <title>Draft genome sequences of six enterohepatic helicobacter species isolated from humans and one from rhesus macaques.</title>
        <authorList>
            <person name="Shen Z."/>
            <person name="Sheh A."/>
            <person name="Young S.K."/>
            <person name="Abouelliel A."/>
            <person name="Ward D.V."/>
            <person name="Earl A.M."/>
            <person name="Fox J.G."/>
        </authorList>
    </citation>
    <scope>NUCLEOTIDE SEQUENCE [LARGE SCALE GENOMIC DNA]</scope>
    <source>
        <strain evidence="4 5">MIT 99-5501</strain>
    </source>
</reference>
<keyword evidence="1" id="KW-0540">Nuclease</keyword>
<dbReference type="eggNOG" id="COG0557">
    <property type="taxonomic scope" value="Bacteria"/>
</dbReference>
<comment type="caution">
    <text evidence="4">The sequence shown here is derived from an EMBL/GenBank/DDBJ whole genome shotgun (WGS) entry which is preliminary data.</text>
</comment>
<dbReference type="Proteomes" id="UP000018731">
    <property type="component" value="Unassembled WGS sequence"/>
</dbReference>
<dbReference type="PROSITE" id="PS01175">
    <property type="entry name" value="RIBONUCLEASE_II"/>
    <property type="match status" value="1"/>
</dbReference>
<dbReference type="SMART" id="SM00955">
    <property type="entry name" value="RNB"/>
    <property type="match status" value="1"/>
</dbReference>
<evidence type="ECO:0000313" key="4">
    <source>
        <dbReference type="EMBL" id="ETD22759.1"/>
    </source>
</evidence>
<proteinExistence type="predicted"/>
<feature type="compositionally biased region" description="Basic residues" evidence="2">
    <location>
        <begin position="773"/>
        <end position="798"/>
    </location>
</feature>
<dbReference type="GO" id="GO:0005829">
    <property type="term" value="C:cytosol"/>
    <property type="evidence" value="ECO:0007669"/>
    <property type="project" value="TreeGrafter"/>
</dbReference>
<dbReference type="GO" id="GO:0004540">
    <property type="term" value="F:RNA nuclease activity"/>
    <property type="evidence" value="ECO:0007669"/>
    <property type="project" value="InterPro"/>
</dbReference>
<dbReference type="Pfam" id="PF24190">
    <property type="entry name" value="OB_RNR_2nd"/>
    <property type="match status" value="1"/>
</dbReference>
<dbReference type="EMBL" id="AZJI01000007">
    <property type="protein sequence ID" value="ETD22759.1"/>
    <property type="molecule type" value="Genomic_DNA"/>
</dbReference>
<sequence length="798" mass="90216">MKEFLISLCLGTNEIPKKYSSIYEQIKSCGAIENHQSKKHHNFFKLHCKFGIFSVSKPKSSLTKSIFLQDITKRRNDIRLSIKNTPKSLENGEIVLALLAGKFVRVIKSLSSHSTKHVQKQNLIYLEKQKGKIIGINFQDGEISTLPFSQKSLEQLPYHCVFSYENIKPKINKIYGVLEESKVDEAIALFLADRKEEFSQEAKQLAQSFGDRVEPSLYTDLSGGLYGGEIGGKAGGKVFGRADLSKLDFITIDPSDAKDHDDAIYYDEKSKVLYVAIADVSEYVLPKTALDEEAKQRLFSLYFPHKCHPMLPQELSENLCSLKANELKLALVCEIHFCATSSRKITPKSTKIYEALITPKANVSYEYIDSLLDTLESAKKSSAIFKPLKSLANPRWILSFWHIASGLKNERLKKGFDFFTKERKMTLDKEGEIESIRTILPTRAHSLIEEAMLLANVSVAMSLDSALGGKGIYRTHNPPTKDRLHALFGEIAQLGYTIKKSRAKKPQNDYSKNIHSQIAHLQSLASTQKEKEIIDRLIIKSQKEARYDCSKNEHFGLGFEAYTHFTSPIRRYSDILAHRLVKLLLRSSGTLDISFAKNLSSLPNQKEILRHINFTLESIRIATPLLNEAERGIAKCEMCFKDRKYARSAQKWQGESIYIRIIDERFPAIGVVDFAESRKEANDKSSKAKSSETKSHTPHTQATRAVQQLALQRAPNSTLQEILQGARVFVRDSSLQKHATYLAQIAQVELGSARIYANILDISTQVDSTPRAKSTKKPKNKHKTTKKQSSQKHKKQIK</sequence>
<gene>
    <name evidence="4" type="ORF">HMPREF2086_01558</name>
</gene>
<keyword evidence="5" id="KW-1185">Reference proteome</keyword>
<dbReference type="GO" id="GO:0004527">
    <property type="term" value="F:exonuclease activity"/>
    <property type="evidence" value="ECO:0007669"/>
    <property type="project" value="UniProtKB-KW"/>
</dbReference>